<evidence type="ECO:0000256" key="4">
    <source>
        <dbReference type="ARBA" id="ARBA00023125"/>
    </source>
</evidence>
<evidence type="ECO:0000256" key="5">
    <source>
        <dbReference type="ARBA" id="ARBA00023163"/>
    </source>
</evidence>
<dbReference type="InterPro" id="IPR007219">
    <property type="entry name" value="XnlR_reg_dom"/>
</dbReference>
<dbReference type="EMBL" id="JBFXLS010000020">
    <property type="protein sequence ID" value="KAL2828492.1"/>
    <property type="molecule type" value="Genomic_DNA"/>
</dbReference>
<evidence type="ECO:0000256" key="7">
    <source>
        <dbReference type="SAM" id="MobiDB-lite"/>
    </source>
</evidence>
<dbReference type="Proteomes" id="UP001610335">
    <property type="component" value="Unassembled WGS sequence"/>
</dbReference>
<dbReference type="InterPro" id="IPR036864">
    <property type="entry name" value="Zn2-C6_fun-type_DNA-bd_sf"/>
</dbReference>
<comment type="subcellular location">
    <subcellularLocation>
        <location evidence="1">Nucleus</location>
    </subcellularLocation>
</comment>
<proteinExistence type="predicted"/>
<keyword evidence="11" id="KW-1185">Reference proteome</keyword>
<evidence type="ECO:0000313" key="11">
    <source>
        <dbReference type="Proteomes" id="UP001610335"/>
    </source>
</evidence>
<dbReference type="CDD" id="cd12148">
    <property type="entry name" value="fungal_TF_MHR"/>
    <property type="match status" value="1"/>
</dbReference>
<keyword evidence="2" id="KW-0479">Metal-binding</keyword>
<gene>
    <name evidence="10" type="ORF">BDW59DRAFT_170969</name>
</gene>
<dbReference type="SMART" id="SM00906">
    <property type="entry name" value="Fungal_trans"/>
    <property type="match status" value="1"/>
</dbReference>
<dbReference type="InterPro" id="IPR050613">
    <property type="entry name" value="Sec_Metabolite_Reg"/>
</dbReference>
<dbReference type="Pfam" id="PF04082">
    <property type="entry name" value="Fungal_trans"/>
    <property type="match status" value="1"/>
</dbReference>
<evidence type="ECO:0000256" key="6">
    <source>
        <dbReference type="ARBA" id="ARBA00023242"/>
    </source>
</evidence>
<evidence type="ECO:0000256" key="1">
    <source>
        <dbReference type="ARBA" id="ARBA00004123"/>
    </source>
</evidence>
<evidence type="ECO:0000256" key="2">
    <source>
        <dbReference type="ARBA" id="ARBA00022723"/>
    </source>
</evidence>
<evidence type="ECO:0000259" key="8">
    <source>
        <dbReference type="SMART" id="SM00066"/>
    </source>
</evidence>
<keyword evidence="3" id="KW-0805">Transcription regulation</keyword>
<evidence type="ECO:0000313" key="10">
    <source>
        <dbReference type="EMBL" id="KAL2828492.1"/>
    </source>
</evidence>
<feature type="domain" description="Zn(2)-C6 fungal-type" evidence="8">
    <location>
        <begin position="12"/>
        <end position="61"/>
    </location>
</feature>
<evidence type="ECO:0000256" key="3">
    <source>
        <dbReference type="ARBA" id="ARBA00023015"/>
    </source>
</evidence>
<comment type="caution">
    <text evidence="10">The sequence shown here is derived from an EMBL/GenBank/DDBJ whole genome shotgun (WGS) entry which is preliminary data.</text>
</comment>
<evidence type="ECO:0000259" key="9">
    <source>
        <dbReference type="SMART" id="SM00906"/>
    </source>
</evidence>
<keyword evidence="5" id="KW-0804">Transcription</keyword>
<keyword evidence="6" id="KW-0539">Nucleus</keyword>
<dbReference type="Gene3D" id="4.10.240.10">
    <property type="entry name" value="Zn(2)-C6 fungal-type DNA-binding domain"/>
    <property type="match status" value="1"/>
</dbReference>
<accession>A0ABR4INL4</accession>
<dbReference type="CDD" id="cd00067">
    <property type="entry name" value="GAL4"/>
    <property type="match status" value="1"/>
</dbReference>
<dbReference type="PANTHER" id="PTHR31001">
    <property type="entry name" value="UNCHARACTERIZED TRANSCRIPTIONAL REGULATORY PROTEIN"/>
    <property type="match status" value="1"/>
</dbReference>
<feature type="domain" description="Xylanolytic transcriptional activator regulatory" evidence="9">
    <location>
        <begin position="267"/>
        <end position="340"/>
    </location>
</feature>
<dbReference type="InterPro" id="IPR001138">
    <property type="entry name" value="Zn2Cys6_DnaBD"/>
</dbReference>
<dbReference type="SMART" id="SM00066">
    <property type="entry name" value="GAL4"/>
    <property type="match status" value="1"/>
</dbReference>
<name>A0ABR4INL4_9EURO</name>
<keyword evidence="4" id="KW-0238">DNA-binding</keyword>
<sequence length="657" mass="73575">MAAQDGSRRASVRPVTACTECQRRKQKASSECNREWPCSHCQTRRIAHLCKFTPKKAVRAANSASSDTRVPGEPPKHLNLPNVGPKSTNASNYDDLRLLGYLPDHQISPNEGAGTEPTAVLSGSQDILSSEMENALRAIPPKPYTDILVQHFLDNTNYQYYCLYPHAFMHDYASWWSGKANRLPLTSEFTCLLLRLCACSAPYLDEELRQKLELELGESMEDLSLLCHNTAKKLSSTIPPGKGGLTQVQQLFLTAQWFKTEALFVESWHALSTTIHEAQELGMHRSSSSAKFSDFDREMRRRLWCILYAWDWQMSLLLSRPFIINSSCCSFEMPNMQLETVDSEPESPSPITHMVLQCQLGLSISKLPGVMGGVLSSTQAMSIQQETEKWFESFPSAYSITGPDTRWDNSHQFVKLQRFQLYVIGYMMMLLPLKQSLTKHIDPDSSSIEKGLQTTAVDNALKLLTACDDLLKHILPLNVKFYFAPFLMFDTAALLCSAIMHDKERSLPQREKVLKAIPKTLDELGQLSERAKTGMICYRALKKLVTCLPLRSVETASTDSKTPQSTIGAPPTLPDQPVIPDLSSCFPATTSPINGFHNGFSAPTSLNLFPSDMDGYSGLADLPNVDLGELEQIWDWENLEIDFLDMNSPDFYPTSSI</sequence>
<reference evidence="10 11" key="1">
    <citation type="submission" date="2024-07" db="EMBL/GenBank/DDBJ databases">
        <title>Section-level genome sequencing and comparative genomics of Aspergillus sections Usti and Cavernicolus.</title>
        <authorList>
            <consortium name="Lawrence Berkeley National Laboratory"/>
            <person name="Nybo J.L."/>
            <person name="Vesth T.C."/>
            <person name="Theobald S."/>
            <person name="Frisvad J.C."/>
            <person name="Larsen T.O."/>
            <person name="Kjaerboelling I."/>
            <person name="Rothschild-Mancinelli K."/>
            <person name="Lyhne E.K."/>
            <person name="Kogle M.E."/>
            <person name="Barry K."/>
            <person name="Clum A."/>
            <person name="Na H."/>
            <person name="Ledsgaard L."/>
            <person name="Lin J."/>
            <person name="Lipzen A."/>
            <person name="Kuo A."/>
            <person name="Riley R."/>
            <person name="Mondo S."/>
            <person name="LaButti K."/>
            <person name="Haridas S."/>
            <person name="Pangalinan J."/>
            <person name="Salamov A.A."/>
            <person name="Simmons B.A."/>
            <person name="Magnuson J.K."/>
            <person name="Chen J."/>
            <person name="Drula E."/>
            <person name="Henrissat B."/>
            <person name="Wiebenga A."/>
            <person name="Lubbers R.J."/>
            <person name="Gomes A.C."/>
            <person name="Makela M.R."/>
            <person name="Stajich J."/>
            <person name="Grigoriev I.V."/>
            <person name="Mortensen U.H."/>
            <person name="De vries R.P."/>
            <person name="Baker S.E."/>
            <person name="Andersen M.R."/>
        </authorList>
    </citation>
    <scope>NUCLEOTIDE SEQUENCE [LARGE SCALE GENOMIC DNA]</scope>
    <source>
        <strain evidence="10 11">CBS 600.67</strain>
    </source>
</reference>
<protein>
    <submittedName>
        <fullName evidence="10">Fungal-specific transcription factor domain-containing protein</fullName>
    </submittedName>
</protein>
<dbReference type="PANTHER" id="PTHR31001:SF84">
    <property type="entry name" value="FUNGAL SPECIFIC TRANSCRIPTION FACTOR"/>
    <property type="match status" value="1"/>
</dbReference>
<feature type="region of interest" description="Disordered" evidence="7">
    <location>
        <begin position="62"/>
        <end position="86"/>
    </location>
</feature>
<organism evidence="10 11">
    <name type="scientific">Aspergillus cavernicola</name>
    <dbReference type="NCBI Taxonomy" id="176166"/>
    <lineage>
        <taxon>Eukaryota</taxon>
        <taxon>Fungi</taxon>
        <taxon>Dikarya</taxon>
        <taxon>Ascomycota</taxon>
        <taxon>Pezizomycotina</taxon>
        <taxon>Eurotiomycetes</taxon>
        <taxon>Eurotiomycetidae</taxon>
        <taxon>Eurotiales</taxon>
        <taxon>Aspergillaceae</taxon>
        <taxon>Aspergillus</taxon>
        <taxon>Aspergillus subgen. Nidulantes</taxon>
    </lineage>
</organism>